<accession>A0A0G4L4Z5</accession>
<feature type="signal peptide" evidence="10">
    <location>
        <begin position="1"/>
        <end position="23"/>
    </location>
</feature>
<dbReference type="EC" id="2.7.11.1" evidence="3"/>
<dbReference type="Gene3D" id="1.10.510.10">
    <property type="entry name" value="Transferase(Phosphotransferase) domain 1"/>
    <property type="match status" value="1"/>
</dbReference>
<dbReference type="GO" id="GO:0004674">
    <property type="term" value="F:protein serine/threonine kinase activity"/>
    <property type="evidence" value="ECO:0007669"/>
    <property type="project" value="UniProtKB-EC"/>
</dbReference>
<dbReference type="GO" id="GO:0005524">
    <property type="term" value="F:ATP binding"/>
    <property type="evidence" value="ECO:0007669"/>
    <property type="project" value="InterPro"/>
</dbReference>
<dbReference type="InterPro" id="IPR000719">
    <property type="entry name" value="Prot_kinase_dom"/>
</dbReference>
<evidence type="ECO:0000313" key="13">
    <source>
        <dbReference type="Proteomes" id="UP000044602"/>
    </source>
</evidence>
<feature type="domain" description="Protein kinase" evidence="11">
    <location>
        <begin position="151"/>
        <end position="403"/>
    </location>
</feature>
<dbReference type="CDD" id="cd00180">
    <property type="entry name" value="PKc"/>
    <property type="match status" value="1"/>
</dbReference>
<evidence type="ECO:0000259" key="11">
    <source>
        <dbReference type="PROSITE" id="PS50011"/>
    </source>
</evidence>
<evidence type="ECO:0000256" key="9">
    <source>
        <dbReference type="ARBA" id="ARBA00048679"/>
    </source>
</evidence>
<dbReference type="PANTHER" id="PTHR44329">
    <property type="entry name" value="SERINE/THREONINE-PROTEIN KINASE TNNI3K-RELATED"/>
    <property type="match status" value="1"/>
</dbReference>
<evidence type="ECO:0000256" key="8">
    <source>
        <dbReference type="ARBA" id="ARBA00047899"/>
    </source>
</evidence>
<dbReference type="EMBL" id="CVQH01008113">
    <property type="protein sequence ID" value="CRK17023.1"/>
    <property type="molecule type" value="Genomic_DNA"/>
</dbReference>
<comment type="catalytic activity">
    <reaction evidence="8">
        <text>L-threonyl-[protein] + ATP = O-phospho-L-threonyl-[protein] + ADP + H(+)</text>
        <dbReference type="Rhea" id="RHEA:46608"/>
        <dbReference type="Rhea" id="RHEA-COMP:11060"/>
        <dbReference type="Rhea" id="RHEA-COMP:11605"/>
        <dbReference type="ChEBI" id="CHEBI:15378"/>
        <dbReference type="ChEBI" id="CHEBI:30013"/>
        <dbReference type="ChEBI" id="CHEBI:30616"/>
        <dbReference type="ChEBI" id="CHEBI:61977"/>
        <dbReference type="ChEBI" id="CHEBI:456216"/>
        <dbReference type="EC" id="2.7.11.1"/>
    </reaction>
</comment>
<evidence type="ECO:0000256" key="2">
    <source>
        <dbReference type="ARBA" id="ARBA00011534"/>
    </source>
</evidence>
<evidence type="ECO:0000256" key="5">
    <source>
        <dbReference type="ARBA" id="ARBA00019973"/>
    </source>
</evidence>
<dbReference type="InterPro" id="IPR008266">
    <property type="entry name" value="Tyr_kinase_AS"/>
</dbReference>
<gene>
    <name evidence="12" type="ORF">BN1708_011907</name>
</gene>
<evidence type="ECO:0000256" key="10">
    <source>
        <dbReference type="SAM" id="SignalP"/>
    </source>
</evidence>
<evidence type="ECO:0000256" key="1">
    <source>
        <dbReference type="ARBA" id="ARBA00003747"/>
    </source>
</evidence>
<organism evidence="12 13">
    <name type="scientific">Verticillium longisporum</name>
    <name type="common">Verticillium dahliae var. longisporum</name>
    <dbReference type="NCBI Taxonomy" id="100787"/>
    <lineage>
        <taxon>Eukaryota</taxon>
        <taxon>Fungi</taxon>
        <taxon>Dikarya</taxon>
        <taxon>Ascomycota</taxon>
        <taxon>Pezizomycotina</taxon>
        <taxon>Sordariomycetes</taxon>
        <taxon>Hypocreomycetidae</taxon>
        <taxon>Glomerellales</taxon>
        <taxon>Plectosphaerellaceae</taxon>
        <taxon>Verticillium</taxon>
    </lineage>
</organism>
<dbReference type="InterPro" id="IPR051681">
    <property type="entry name" value="Ser/Thr_Kinases-Pseudokinases"/>
</dbReference>
<name>A0A0G4L4Z5_VERLO</name>
<dbReference type="SUPFAM" id="SSF56112">
    <property type="entry name" value="Protein kinase-like (PK-like)"/>
    <property type="match status" value="1"/>
</dbReference>
<dbReference type="Pfam" id="PF00069">
    <property type="entry name" value="Pkinase"/>
    <property type="match status" value="1"/>
</dbReference>
<dbReference type="AlphaFoldDB" id="A0A0G4L4Z5"/>
<dbReference type="PROSITE" id="PS00109">
    <property type="entry name" value="PROTEIN_KINASE_TYR"/>
    <property type="match status" value="1"/>
</dbReference>
<evidence type="ECO:0000256" key="7">
    <source>
        <dbReference type="ARBA" id="ARBA00033194"/>
    </source>
</evidence>
<evidence type="ECO:0000313" key="12">
    <source>
        <dbReference type="EMBL" id="CRK17023.1"/>
    </source>
</evidence>
<dbReference type="PROSITE" id="PS50011">
    <property type="entry name" value="PROTEIN_KINASE_DOM"/>
    <property type="match status" value="1"/>
</dbReference>
<sequence>MFTTRSGGTVLSTLRSFVAVAIAAPDRDAQETTILQHVNICLPSFPKSLLVVMALPRSGIARLPNLVGSLGSTDIERRDGPKVSPSSARCHKQELMLTCDGDFQALPVPRCPPSLEYIPIPGSWARKEHPHWNESVFQKPEEVLEGEVYYFSKGKFIGLGSTAFVELLPSGHIIKTPKMSPYDLNAEWENRQSMLREASIYQLLGDCPSIPRFVGWDSEGYTLTLEYHPNGDLEHYIRQRRECPDSDCDDQVSLRSLRRKWAFQAAQALATVHGAGVTHRDVAPRNYILTQELDLRICDFAGSSTMDSAVTEHAPGPGFQRQPWGPAYVVTQADDIFGLGSVIYYIMTDEEPYHGLDDDEVDRRFWRQEFPRVDHLDGGSIIKGCWNGLFVTAEDVVSALTDG</sequence>
<evidence type="ECO:0000256" key="4">
    <source>
        <dbReference type="ARBA" id="ARBA00013948"/>
    </source>
</evidence>
<keyword evidence="13" id="KW-1185">Reference proteome</keyword>
<evidence type="ECO:0000256" key="3">
    <source>
        <dbReference type="ARBA" id="ARBA00012513"/>
    </source>
</evidence>
<comment type="subunit">
    <text evidence="2">Component of the EKC/KEOPS complex composed of at least BUD32, CGI121, GON7, KAE1 and PCC1; the whole complex dimerizes.</text>
</comment>
<proteinExistence type="predicted"/>
<dbReference type="GO" id="GO:0004713">
    <property type="term" value="F:protein tyrosine kinase activity"/>
    <property type="evidence" value="ECO:0007669"/>
    <property type="project" value="InterPro"/>
</dbReference>
<dbReference type="Proteomes" id="UP000044602">
    <property type="component" value="Unassembled WGS sequence"/>
</dbReference>
<dbReference type="STRING" id="100787.A0A0G4L4Z5"/>
<dbReference type="InterPro" id="IPR020635">
    <property type="entry name" value="Tyr_kinase_cat_dom"/>
</dbReference>
<comment type="function">
    <text evidence="1">Component of the EKC/KEOPS complex that is required for the formation of a threonylcarbamoyl group on adenosine at position 37 (t(6)A37) in tRNAs that read codons beginning with adenine. The complex is probably involved in the transfer of the threonylcarbamoyl moiety of threonylcarbamoyl-AMP (TC-AMP) to the N6 group of A37. BUD32 has ATPase activity in the context of the EKC/KEOPS complex and likely plays a supporting role to the catalytic subunit KAE1. The EKC/KEOPS complex also promotes both telomere uncapping and telomere elongation. The complex is required for efficient recruitment of transcriptional coactivators.</text>
</comment>
<comment type="catalytic activity">
    <reaction evidence="9">
        <text>L-seryl-[protein] + ATP = O-phospho-L-seryl-[protein] + ADP + H(+)</text>
        <dbReference type="Rhea" id="RHEA:17989"/>
        <dbReference type="Rhea" id="RHEA-COMP:9863"/>
        <dbReference type="Rhea" id="RHEA-COMP:11604"/>
        <dbReference type="ChEBI" id="CHEBI:15378"/>
        <dbReference type="ChEBI" id="CHEBI:29999"/>
        <dbReference type="ChEBI" id="CHEBI:30616"/>
        <dbReference type="ChEBI" id="CHEBI:83421"/>
        <dbReference type="ChEBI" id="CHEBI:456216"/>
        <dbReference type="EC" id="2.7.11.1"/>
    </reaction>
</comment>
<keyword evidence="10" id="KW-0732">Signal</keyword>
<reference evidence="12 13" key="1">
    <citation type="submission" date="2015-05" db="EMBL/GenBank/DDBJ databases">
        <authorList>
            <person name="Wang D.B."/>
            <person name="Wang M."/>
        </authorList>
    </citation>
    <scope>NUCLEOTIDE SEQUENCE [LARGE SCALE GENOMIC DNA]</scope>
    <source>
        <strain evidence="12">VL1</strain>
    </source>
</reference>
<evidence type="ECO:0000256" key="6">
    <source>
        <dbReference type="ARBA" id="ARBA00030980"/>
    </source>
</evidence>
<feature type="chain" id="PRO_5002565836" description="EKC/KEOPS complex subunit BUD32" evidence="10">
    <location>
        <begin position="24"/>
        <end position="403"/>
    </location>
</feature>
<dbReference type="InterPro" id="IPR011009">
    <property type="entry name" value="Kinase-like_dom_sf"/>
</dbReference>
<protein>
    <recommendedName>
        <fullName evidence="5">EKC/KEOPS complex subunit BUD32</fullName>
        <ecNumber evidence="3">2.7.11.1</ecNumber>
    </recommendedName>
    <alternativeName>
        <fullName evidence="6 7">Atypical Serine/threonine protein kinase BUD32</fullName>
    </alternativeName>
    <alternativeName>
        <fullName evidence="4">EKC/KEOPS complex subunit bud32</fullName>
    </alternativeName>
</protein>
<dbReference type="SMART" id="SM00219">
    <property type="entry name" value="TyrKc"/>
    <property type="match status" value="1"/>
</dbReference>